<evidence type="ECO:0000313" key="2">
    <source>
        <dbReference type="Proteomes" id="UP001187343"/>
    </source>
</evidence>
<organism evidence="1 2">
    <name type="scientific">Cirrhinus molitorella</name>
    <name type="common">mud carp</name>
    <dbReference type="NCBI Taxonomy" id="172907"/>
    <lineage>
        <taxon>Eukaryota</taxon>
        <taxon>Metazoa</taxon>
        <taxon>Chordata</taxon>
        <taxon>Craniata</taxon>
        <taxon>Vertebrata</taxon>
        <taxon>Euteleostomi</taxon>
        <taxon>Actinopterygii</taxon>
        <taxon>Neopterygii</taxon>
        <taxon>Teleostei</taxon>
        <taxon>Ostariophysi</taxon>
        <taxon>Cypriniformes</taxon>
        <taxon>Cyprinidae</taxon>
        <taxon>Labeoninae</taxon>
        <taxon>Labeonini</taxon>
        <taxon>Cirrhinus</taxon>
    </lineage>
</organism>
<comment type="caution">
    <text evidence="1">The sequence shown here is derived from an EMBL/GenBank/DDBJ whole genome shotgun (WGS) entry which is preliminary data.</text>
</comment>
<protein>
    <submittedName>
        <fullName evidence="1">Uncharacterized protein</fullName>
    </submittedName>
</protein>
<gene>
    <name evidence="1" type="ORF">Q8A67_022824</name>
</gene>
<proteinExistence type="predicted"/>
<keyword evidence="2" id="KW-1185">Reference proteome</keyword>
<name>A0AA88TCI5_9TELE</name>
<dbReference type="EMBL" id="JAUYZG010000022">
    <property type="protein sequence ID" value="KAK2872927.1"/>
    <property type="molecule type" value="Genomic_DNA"/>
</dbReference>
<sequence>MRVLDVNLAIFADHTHVSLLWGVPIFLRRLPLDIVPRKRRRRCGNRGGVIVNIKIFMRTGCWTISNSLPRPLDLASGHFTALKRLTLDTRWLRPIVSVPLAAPSPASPVCFDQEEYLLPQIIIRPCWEGSNTANLCPDE</sequence>
<reference evidence="1" key="1">
    <citation type="submission" date="2023-08" db="EMBL/GenBank/DDBJ databases">
        <title>Chromosome-level Genome Assembly of mud carp (Cirrhinus molitorella).</title>
        <authorList>
            <person name="Liu H."/>
        </authorList>
    </citation>
    <scope>NUCLEOTIDE SEQUENCE</scope>
    <source>
        <strain evidence="1">Prfri</strain>
        <tissue evidence="1">Muscle</tissue>
    </source>
</reference>
<accession>A0AA88TCI5</accession>
<evidence type="ECO:0000313" key="1">
    <source>
        <dbReference type="EMBL" id="KAK2872927.1"/>
    </source>
</evidence>
<dbReference type="AlphaFoldDB" id="A0AA88TCI5"/>
<dbReference type="Proteomes" id="UP001187343">
    <property type="component" value="Unassembled WGS sequence"/>
</dbReference>